<evidence type="ECO:0000256" key="5">
    <source>
        <dbReference type="ARBA" id="ARBA00023065"/>
    </source>
</evidence>
<keyword evidence="10" id="KW-1185">Reference proteome</keyword>
<dbReference type="Proteomes" id="UP001595833">
    <property type="component" value="Unassembled WGS sequence"/>
</dbReference>
<gene>
    <name evidence="9" type="ORF">ACFPFM_39810</name>
</gene>
<feature type="transmembrane region" description="Helical" evidence="7">
    <location>
        <begin position="49"/>
        <end position="72"/>
    </location>
</feature>
<evidence type="ECO:0000256" key="1">
    <source>
        <dbReference type="ARBA" id="ARBA00004141"/>
    </source>
</evidence>
<dbReference type="InterPro" id="IPR038770">
    <property type="entry name" value="Na+/solute_symporter_sf"/>
</dbReference>
<feature type="transmembrane region" description="Helical" evidence="7">
    <location>
        <begin position="391"/>
        <end position="411"/>
    </location>
</feature>
<dbReference type="RefSeq" id="WP_344042491.1">
    <property type="nucleotide sequence ID" value="NZ_BAAAKE010000034.1"/>
</dbReference>
<dbReference type="InterPro" id="IPR006153">
    <property type="entry name" value="Cation/H_exchanger_TM"/>
</dbReference>
<reference evidence="10" key="1">
    <citation type="journal article" date="2019" name="Int. J. Syst. Evol. Microbiol.">
        <title>The Global Catalogue of Microorganisms (GCM) 10K type strain sequencing project: providing services to taxonomists for standard genome sequencing and annotation.</title>
        <authorList>
            <consortium name="The Broad Institute Genomics Platform"/>
            <consortium name="The Broad Institute Genome Sequencing Center for Infectious Disease"/>
            <person name="Wu L."/>
            <person name="Ma J."/>
        </authorList>
    </citation>
    <scope>NUCLEOTIDE SEQUENCE [LARGE SCALE GENOMIC DNA]</scope>
    <source>
        <strain evidence="10">KCTC 12848</strain>
    </source>
</reference>
<keyword evidence="2" id="KW-0813">Transport</keyword>
<keyword evidence="6 7" id="KW-0472">Membrane</keyword>
<comment type="caution">
    <text evidence="9">The sequence shown here is derived from an EMBL/GenBank/DDBJ whole genome shotgun (WGS) entry which is preliminary data.</text>
</comment>
<keyword evidence="3 7" id="KW-0812">Transmembrane</keyword>
<evidence type="ECO:0000313" key="10">
    <source>
        <dbReference type="Proteomes" id="UP001595833"/>
    </source>
</evidence>
<accession>A0ABV9YDX9</accession>
<feature type="transmembrane region" description="Helical" evidence="7">
    <location>
        <begin position="182"/>
        <end position="205"/>
    </location>
</feature>
<evidence type="ECO:0000259" key="8">
    <source>
        <dbReference type="Pfam" id="PF00999"/>
    </source>
</evidence>
<evidence type="ECO:0000256" key="2">
    <source>
        <dbReference type="ARBA" id="ARBA00022448"/>
    </source>
</evidence>
<name>A0ABV9YDX9_9PSEU</name>
<dbReference type="EMBL" id="JBHSJB010000050">
    <property type="protein sequence ID" value="MFC5059897.1"/>
    <property type="molecule type" value="Genomic_DNA"/>
</dbReference>
<sequence length="441" mass="45029">MAIALAPVPPIGGHPLLLFLLQVGLLLAVALLLGRLAVRCGLPAIVGELLTGVLLGPSLLGHLAPAWWAWLFPPDPAQFHLLDAFGQFGVLLLVGVTGLHLDFGLVRRRGATAARVSLPGFAVPLALGIAAGFAVPASLLAGRGDRPVFALFLGIAMCVSAIPVIAKTLLDLKLLHRDVGQLILVAGTVDDVLGWIGLSAVTAMATTGLRAGGVLRSVAFLVLFLVVAALVARPLVRRALRASTRSEGGTTVAVAVVVVVLCGVVTHALGLEAVFGALVGGVLVRAAGPDVLARLAPLRTLVTAVLAPVFFATAGLRVDLTALADPVVAVTALALLAIAVVGKFTGAWLGAWTSGLNRWEALALGAGLNARGVVEVVVAMVGLRLGVLSTATYTVVVLIAVVTSVMAPPILRFATARIEVAAEEEVRRAEFEPAAPAVGKG</sequence>
<evidence type="ECO:0000256" key="3">
    <source>
        <dbReference type="ARBA" id="ARBA00022692"/>
    </source>
</evidence>
<evidence type="ECO:0000256" key="7">
    <source>
        <dbReference type="SAM" id="Phobius"/>
    </source>
</evidence>
<comment type="subcellular location">
    <subcellularLocation>
        <location evidence="1">Membrane</location>
        <topology evidence="1">Multi-pass membrane protein</topology>
    </subcellularLocation>
</comment>
<feature type="transmembrane region" description="Helical" evidence="7">
    <location>
        <begin position="248"/>
        <end position="269"/>
    </location>
</feature>
<feature type="transmembrane region" description="Helical" evidence="7">
    <location>
        <begin position="148"/>
        <end position="170"/>
    </location>
</feature>
<feature type="transmembrane region" description="Helical" evidence="7">
    <location>
        <begin position="217"/>
        <end position="236"/>
    </location>
</feature>
<dbReference type="Gene3D" id="1.20.1530.20">
    <property type="match status" value="1"/>
</dbReference>
<keyword evidence="4 7" id="KW-1133">Transmembrane helix</keyword>
<evidence type="ECO:0000256" key="4">
    <source>
        <dbReference type="ARBA" id="ARBA00022989"/>
    </source>
</evidence>
<dbReference type="Pfam" id="PF00999">
    <property type="entry name" value="Na_H_Exchanger"/>
    <property type="match status" value="1"/>
</dbReference>
<dbReference type="InterPro" id="IPR050794">
    <property type="entry name" value="CPA2_transporter"/>
</dbReference>
<feature type="domain" description="Cation/H+ exchanger transmembrane" evidence="8">
    <location>
        <begin position="29"/>
        <end position="413"/>
    </location>
</feature>
<evidence type="ECO:0000313" key="9">
    <source>
        <dbReference type="EMBL" id="MFC5059897.1"/>
    </source>
</evidence>
<keyword evidence="5" id="KW-0406">Ion transport</keyword>
<dbReference type="PANTHER" id="PTHR32468">
    <property type="entry name" value="CATION/H + ANTIPORTER"/>
    <property type="match status" value="1"/>
</dbReference>
<proteinExistence type="predicted"/>
<feature type="transmembrane region" description="Helical" evidence="7">
    <location>
        <begin position="16"/>
        <end position="37"/>
    </location>
</feature>
<feature type="transmembrane region" description="Helical" evidence="7">
    <location>
        <begin position="118"/>
        <end position="142"/>
    </location>
</feature>
<feature type="transmembrane region" description="Helical" evidence="7">
    <location>
        <begin position="300"/>
        <end position="316"/>
    </location>
</feature>
<feature type="transmembrane region" description="Helical" evidence="7">
    <location>
        <begin position="84"/>
        <end position="106"/>
    </location>
</feature>
<evidence type="ECO:0000256" key="6">
    <source>
        <dbReference type="ARBA" id="ARBA00023136"/>
    </source>
</evidence>
<dbReference type="PANTHER" id="PTHR32468:SF0">
    <property type="entry name" value="K(+)_H(+) ANTIPORTER 1"/>
    <property type="match status" value="1"/>
</dbReference>
<protein>
    <submittedName>
        <fullName evidence="9">Cation:proton antiporter</fullName>
    </submittedName>
</protein>
<organism evidence="9 10">
    <name type="scientific">Saccharothrix xinjiangensis</name>
    <dbReference type="NCBI Taxonomy" id="204798"/>
    <lineage>
        <taxon>Bacteria</taxon>
        <taxon>Bacillati</taxon>
        <taxon>Actinomycetota</taxon>
        <taxon>Actinomycetes</taxon>
        <taxon>Pseudonocardiales</taxon>
        <taxon>Pseudonocardiaceae</taxon>
        <taxon>Saccharothrix</taxon>
    </lineage>
</organism>
<feature type="transmembrane region" description="Helical" evidence="7">
    <location>
        <begin position="328"/>
        <end position="349"/>
    </location>
</feature>